<accession>A0ACC0PCU7</accession>
<organism evidence="1 2">
    <name type="scientific">Rhododendron molle</name>
    <name type="common">Chinese azalea</name>
    <name type="synonym">Azalea mollis</name>
    <dbReference type="NCBI Taxonomy" id="49168"/>
    <lineage>
        <taxon>Eukaryota</taxon>
        <taxon>Viridiplantae</taxon>
        <taxon>Streptophyta</taxon>
        <taxon>Embryophyta</taxon>
        <taxon>Tracheophyta</taxon>
        <taxon>Spermatophyta</taxon>
        <taxon>Magnoliopsida</taxon>
        <taxon>eudicotyledons</taxon>
        <taxon>Gunneridae</taxon>
        <taxon>Pentapetalae</taxon>
        <taxon>asterids</taxon>
        <taxon>Ericales</taxon>
        <taxon>Ericaceae</taxon>
        <taxon>Ericoideae</taxon>
        <taxon>Rhodoreae</taxon>
        <taxon>Rhododendron</taxon>
    </lineage>
</organism>
<protein>
    <submittedName>
        <fullName evidence="1">Uncharacterized protein</fullName>
    </submittedName>
</protein>
<evidence type="ECO:0000313" key="2">
    <source>
        <dbReference type="Proteomes" id="UP001062846"/>
    </source>
</evidence>
<name>A0ACC0PCU7_RHOML</name>
<dbReference type="Proteomes" id="UP001062846">
    <property type="component" value="Chromosome 3"/>
</dbReference>
<sequence length="172" mass="18656">MASSSSGNAIPAPNAVRVLVSSLADESPMVREASRASIKDIALLNPLLVLDCCSTVSRGGRRELHADWQGTCSNRLTFARLGNFFDLVARPMRAIIDDGRIVSSSIRAKFGSSSYGSSTCRLCFCRSMQFTPRLKGVLLRVLPILGNVTEAHHPIFANGVVIFLDSLLQIVY</sequence>
<gene>
    <name evidence="1" type="ORF">RHMOL_Rhmol03G0098300</name>
</gene>
<reference evidence="1" key="1">
    <citation type="submission" date="2022-02" db="EMBL/GenBank/DDBJ databases">
        <title>Plant Genome Project.</title>
        <authorList>
            <person name="Zhang R.-G."/>
        </authorList>
    </citation>
    <scope>NUCLEOTIDE SEQUENCE</scope>
    <source>
        <strain evidence="1">AT1</strain>
    </source>
</reference>
<evidence type="ECO:0000313" key="1">
    <source>
        <dbReference type="EMBL" id="KAI8563250.1"/>
    </source>
</evidence>
<dbReference type="EMBL" id="CM046390">
    <property type="protein sequence ID" value="KAI8563250.1"/>
    <property type="molecule type" value="Genomic_DNA"/>
</dbReference>
<proteinExistence type="predicted"/>
<keyword evidence="2" id="KW-1185">Reference proteome</keyword>
<comment type="caution">
    <text evidence="1">The sequence shown here is derived from an EMBL/GenBank/DDBJ whole genome shotgun (WGS) entry which is preliminary data.</text>
</comment>